<dbReference type="InterPro" id="IPR002347">
    <property type="entry name" value="SDR_fam"/>
</dbReference>
<dbReference type="InterPro" id="IPR036291">
    <property type="entry name" value="NAD(P)-bd_dom_sf"/>
</dbReference>
<dbReference type="GO" id="GO:0016491">
    <property type="term" value="F:oxidoreductase activity"/>
    <property type="evidence" value="ECO:0007669"/>
    <property type="project" value="UniProtKB-KW"/>
</dbReference>
<evidence type="ECO:0000256" key="2">
    <source>
        <dbReference type="ARBA" id="ARBA00023002"/>
    </source>
</evidence>
<dbReference type="Pfam" id="PF00106">
    <property type="entry name" value="adh_short"/>
    <property type="match status" value="1"/>
</dbReference>
<dbReference type="AlphaFoldDB" id="A0AAD4CRK8"/>
<reference evidence="3" key="2">
    <citation type="submission" date="2020-02" db="EMBL/GenBank/DDBJ databases">
        <authorList>
            <person name="Gilchrist C.L.M."/>
            <person name="Chooi Y.-H."/>
        </authorList>
    </citation>
    <scope>NUCLEOTIDE SEQUENCE</scope>
    <source>
        <strain evidence="3">MST-FP2251</strain>
    </source>
</reference>
<dbReference type="PANTHER" id="PTHR43180:SF80">
    <property type="entry name" value="NAD(P)-BINDING PROTEIN"/>
    <property type="match status" value="1"/>
</dbReference>
<dbReference type="EMBL" id="VCAU01000019">
    <property type="protein sequence ID" value="KAF9891425.1"/>
    <property type="molecule type" value="Genomic_DNA"/>
</dbReference>
<reference evidence="3" key="1">
    <citation type="journal article" date="2019" name="Beilstein J. Org. Chem.">
        <title>Nanangenines: drimane sesquiterpenoids as the dominant metabolite cohort of a novel Australian fungus, Aspergillus nanangensis.</title>
        <authorList>
            <person name="Lacey H.J."/>
            <person name="Gilchrist C.L.M."/>
            <person name="Crombie A."/>
            <person name="Kalaitzis J.A."/>
            <person name="Vuong D."/>
            <person name="Rutledge P.J."/>
            <person name="Turner P."/>
            <person name="Pitt J.I."/>
            <person name="Lacey E."/>
            <person name="Chooi Y.H."/>
            <person name="Piggott A.M."/>
        </authorList>
    </citation>
    <scope>NUCLEOTIDE SEQUENCE</scope>
    <source>
        <strain evidence="3">MST-FP2251</strain>
    </source>
</reference>
<sequence>MKTLSISERSIPSLEGKVAIISGGSSGIGFAATEILVRKGARVHVLDVNETPDPLDGAQRFRENVSFHRCNVASWKDLHSSFDEVGRIDFAFANAGIMGSTDYFADTWDADGKLEEPTSKVLDVNLRGVLNFVKLAWSPMKRQALVGLIRALRSAVAKDNITINGVASGLTLTNGVPQRVIADFQAQGLYASDAHFVGLALVHSATASQTERVGVRYEERESQEWTTERWNGRMILTVNETYTELEEQFFDLQGSLLRWENPEILRYTRVFAQLGGL</sequence>
<dbReference type="PRINTS" id="PR00081">
    <property type="entry name" value="GDHRDH"/>
</dbReference>
<accession>A0AAD4CRK8</accession>
<comment type="similarity">
    <text evidence="1">Belongs to the short-chain dehydrogenases/reductases (SDR) family.</text>
</comment>
<keyword evidence="4" id="KW-1185">Reference proteome</keyword>
<name>A0AAD4CRK8_ASPNN</name>
<proteinExistence type="inferred from homology"/>
<dbReference type="Gene3D" id="3.40.50.720">
    <property type="entry name" value="NAD(P)-binding Rossmann-like Domain"/>
    <property type="match status" value="1"/>
</dbReference>
<protein>
    <submittedName>
        <fullName evidence="3">Uncharacterized protein</fullName>
    </submittedName>
</protein>
<gene>
    <name evidence="3" type="ORF">FE257_004281</name>
</gene>
<evidence type="ECO:0000256" key="1">
    <source>
        <dbReference type="ARBA" id="ARBA00006484"/>
    </source>
</evidence>
<organism evidence="3 4">
    <name type="scientific">Aspergillus nanangensis</name>
    <dbReference type="NCBI Taxonomy" id="2582783"/>
    <lineage>
        <taxon>Eukaryota</taxon>
        <taxon>Fungi</taxon>
        <taxon>Dikarya</taxon>
        <taxon>Ascomycota</taxon>
        <taxon>Pezizomycotina</taxon>
        <taxon>Eurotiomycetes</taxon>
        <taxon>Eurotiomycetidae</taxon>
        <taxon>Eurotiales</taxon>
        <taxon>Aspergillaceae</taxon>
        <taxon>Aspergillus</taxon>
        <taxon>Aspergillus subgen. Circumdati</taxon>
    </lineage>
</organism>
<dbReference type="PANTHER" id="PTHR43180">
    <property type="entry name" value="3-OXOACYL-(ACYL-CARRIER-PROTEIN) REDUCTASE (AFU_ORTHOLOGUE AFUA_6G11210)"/>
    <property type="match status" value="1"/>
</dbReference>
<evidence type="ECO:0000313" key="3">
    <source>
        <dbReference type="EMBL" id="KAF9891425.1"/>
    </source>
</evidence>
<keyword evidence="2" id="KW-0560">Oxidoreductase</keyword>
<dbReference type="SUPFAM" id="SSF51735">
    <property type="entry name" value="NAD(P)-binding Rossmann-fold domains"/>
    <property type="match status" value="1"/>
</dbReference>
<evidence type="ECO:0000313" key="4">
    <source>
        <dbReference type="Proteomes" id="UP001194746"/>
    </source>
</evidence>
<dbReference type="Proteomes" id="UP001194746">
    <property type="component" value="Unassembled WGS sequence"/>
</dbReference>
<comment type="caution">
    <text evidence="3">The sequence shown here is derived from an EMBL/GenBank/DDBJ whole genome shotgun (WGS) entry which is preliminary data.</text>
</comment>